<organism evidence="1 2">
    <name type="scientific">Panagrolaimus sp. JU765</name>
    <dbReference type="NCBI Taxonomy" id="591449"/>
    <lineage>
        <taxon>Eukaryota</taxon>
        <taxon>Metazoa</taxon>
        <taxon>Ecdysozoa</taxon>
        <taxon>Nematoda</taxon>
        <taxon>Chromadorea</taxon>
        <taxon>Rhabditida</taxon>
        <taxon>Tylenchina</taxon>
        <taxon>Panagrolaimomorpha</taxon>
        <taxon>Panagrolaimoidea</taxon>
        <taxon>Panagrolaimidae</taxon>
        <taxon>Panagrolaimus</taxon>
    </lineage>
</organism>
<dbReference type="Proteomes" id="UP000887576">
    <property type="component" value="Unplaced"/>
</dbReference>
<evidence type="ECO:0000313" key="2">
    <source>
        <dbReference type="WBParaSite" id="JU765_v2.g1582.t1"/>
    </source>
</evidence>
<sequence>IPVRQNNKIRIQFAGEGTHHRIFQTCVGAFLSGRREADRVLSSI</sequence>
<name>A0AC34QFB1_9BILA</name>
<proteinExistence type="predicted"/>
<accession>A0AC34QFB1</accession>
<evidence type="ECO:0000313" key="1">
    <source>
        <dbReference type="Proteomes" id="UP000887576"/>
    </source>
</evidence>
<protein>
    <submittedName>
        <fullName evidence="2">Amine oxidase domain-containing protein</fullName>
    </submittedName>
</protein>
<dbReference type="WBParaSite" id="JU765_v2.g1582.t1">
    <property type="protein sequence ID" value="JU765_v2.g1582.t1"/>
    <property type="gene ID" value="JU765_v2.g1582"/>
</dbReference>
<reference evidence="2" key="1">
    <citation type="submission" date="2022-11" db="UniProtKB">
        <authorList>
            <consortium name="WormBaseParasite"/>
        </authorList>
    </citation>
    <scope>IDENTIFICATION</scope>
</reference>